<proteinExistence type="predicted"/>
<dbReference type="EMBL" id="OJIN01000108">
    <property type="protein sequence ID" value="SPD73778.1"/>
    <property type="molecule type" value="Genomic_DNA"/>
</dbReference>
<evidence type="ECO:0000313" key="1">
    <source>
        <dbReference type="EMBL" id="SPD73778.1"/>
    </source>
</evidence>
<sequence>MTFESRIKKLEAVARQNDPPYFITALSKEEAEKKAKEYWKKNPYGREPEITIFASIEEMDRSIEEEIEELIRRNPGLTEKQLIEYFLKDTGVFSA</sequence>
<organism evidence="1">
    <name type="scientific">uncultured Desulfobacterium sp</name>
    <dbReference type="NCBI Taxonomy" id="201089"/>
    <lineage>
        <taxon>Bacteria</taxon>
        <taxon>Pseudomonadati</taxon>
        <taxon>Thermodesulfobacteriota</taxon>
        <taxon>Desulfobacteria</taxon>
        <taxon>Desulfobacterales</taxon>
        <taxon>Desulfobacteriaceae</taxon>
        <taxon>Desulfobacterium</taxon>
        <taxon>environmental samples</taxon>
    </lineage>
</organism>
<reference evidence="1" key="1">
    <citation type="submission" date="2018-01" db="EMBL/GenBank/DDBJ databases">
        <authorList>
            <person name="Regsiter A."/>
            <person name="William W."/>
        </authorList>
    </citation>
    <scope>NUCLEOTIDE SEQUENCE</scope>
    <source>
        <strain evidence="1">TRIP AH-1</strain>
    </source>
</reference>
<dbReference type="AlphaFoldDB" id="A0A445MWD2"/>
<gene>
    <name evidence="1" type="ORF">PITCH_A1960007</name>
</gene>
<accession>A0A445MWD2</accession>
<protein>
    <submittedName>
        <fullName evidence="1">Uncharacterized protein</fullName>
    </submittedName>
</protein>
<name>A0A445MWD2_9BACT</name>